<dbReference type="InterPro" id="IPR049278">
    <property type="entry name" value="MS_channel_C"/>
</dbReference>
<dbReference type="InterPro" id="IPR023408">
    <property type="entry name" value="MscS_beta-dom_sf"/>
</dbReference>
<evidence type="ECO:0000256" key="3">
    <source>
        <dbReference type="ARBA" id="ARBA00022475"/>
    </source>
</evidence>
<comment type="similarity">
    <text evidence="2">Belongs to the MscS (TC 1.A.23) family.</text>
</comment>
<keyword evidence="3" id="KW-1003">Cell membrane</keyword>
<dbReference type="Gene3D" id="1.10.287.1260">
    <property type="match status" value="1"/>
</dbReference>
<keyword evidence="5 7" id="KW-1133">Transmembrane helix</keyword>
<keyword evidence="11" id="KW-1185">Reference proteome</keyword>
<feature type="transmembrane region" description="Helical" evidence="7">
    <location>
        <begin position="69"/>
        <end position="89"/>
    </location>
</feature>
<keyword evidence="4 7" id="KW-0812">Transmembrane</keyword>
<proteinExistence type="inferred from homology"/>
<evidence type="ECO:0000256" key="1">
    <source>
        <dbReference type="ARBA" id="ARBA00004651"/>
    </source>
</evidence>
<evidence type="ECO:0000256" key="5">
    <source>
        <dbReference type="ARBA" id="ARBA00022989"/>
    </source>
</evidence>
<evidence type="ECO:0000313" key="11">
    <source>
        <dbReference type="Proteomes" id="UP000603640"/>
    </source>
</evidence>
<dbReference type="RefSeq" id="WP_187066220.1">
    <property type="nucleotide sequence ID" value="NZ_JACRVF010000001.1"/>
</dbReference>
<dbReference type="InterPro" id="IPR010920">
    <property type="entry name" value="LSM_dom_sf"/>
</dbReference>
<dbReference type="Gene3D" id="2.30.30.60">
    <property type="match status" value="1"/>
</dbReference>
<evidence type="ECO:0000259" key="8">
    <source>
        <dbReference type="Pfam" id="PF00924"/>
    </source>
</evidence>
<evidence type="ECO:0000313" key="10">
    <source>
        <dbReference type="EMBL" id="MBC5992269.1"/>
    </source>
</evidence>
<evidence type="ECO:0000256" key="2">
    <source>
        <dbReference type="ARBA" id="ARBA00008017"/>
    </source>
</evidence>
<dbReference type="SUPFAM" id="SSF50182">
    <property type="entry name" value="Sm-like ribonucleoproteins"/>
    <property type="match status" value="1"/>
</dbReference>
<protein>
    <submittedName>
        <fullName evidence="10">Mechanosensitive ion channel</fullName>
    </submittedName>
</protein>
<keyword evidence="6 7" id="KW-0472">Membrane</keyword>
<evidence type="ECO:0000256" key="6">
    <source>
        <dbReference type="ARBA" id="ARBA00023136"/>
    </source>
</evidence>
<feature type="transmembrane region" description="Helical" evidence="7">
    <location>
        <begin position="95"/>
        <end position="116"/>
    </location>
</feature>
<dbReference type="SUPFAM" id="SSF82689">
    <property type="entry name" value="Mechanosensitive channel protein MscS (YggB), C-terminal domain"/>
    <property type="match status" value="1"/>
</dbReference>
<dbReference type="InterPro" id="IPR045275">
    <property type="entry name" value="MscS_archaea/bacteria_type"/>
</dbReference>
<reference evidence="10" key="1">
    <citation type="submission" date="2020-08" db="EMBL/GenBank/DDBJ databases">
        <title>Pontibacter sp. SD6 16S ribosomal RNA gene Genome sequencing and assembly.</title>
        <authorList>
            <person name="Kang M."/>
        </authorList>
    </citation>
    <scope>NUCLEOTIDE SEQUENCE</scope>
    <source>
        <strain evidence="10">SD6</strain>
    </source>
</reference>
<evidence type="ECO:0000256" key="4">
    <source>
        <dbReference type="ARBA" id="ARBA00022692"/>
    </source>
</evidence>
<dbReference type="Proteomes" id="UP000603640">
    <property type="component" value="Unassembled WGS sequence"/>
</dbReference>
<dbReference type="InterPro" id="IPR011014">
    <property type="entry name" value="MscS_channel_TM-2"/>
</dbReference>
<sequence>MQESKQFEFSNATSDLVRVVNEYWEKFIFLLPNILIALLIFFVFLWLASKVRAIMQSRLNSKSKDQITADYLALISKWIVLIVGILLVLQTLGLSAVAGGILAGAGVSALVIGFAFKDIAENFLAGLILAFNRPFELGDSIEVTEIVGKVKALNLRTTHIRTFDSRDVFIPNGTILTSNVVNLTANGLIRSDFVVGIDYNDNIQDAIDLIERIAKSVEGVLQKDPPYATVDELGVSTVNIKVFFWAETDDYKKGLVLLKGRVMQEVTKALLGNGFGLPADIQELKLYDYQKTLPVELVNGPKEQHPAQDA</sequence>
<dbReference type="Gene3D" id="3.30.70.100">
    <property type="match status" value="1"/>
</dbReference>
<dbReference type="EMBL" id="JACRVF010000001">
    <property type="protein sequence ID" value="MBC5992269.1"/>
    <property type="molecule type" value="Genomic_DNA"/>
</dbReference>
<dbReference type="InterPro" id="IPR011066">
    <property type="entry name" value="MscS_channel_C_sf"/>
</dbReference>
<dbReference type="PANTHER" id="PTHR30221">
    <property type="entry name" value="SMALL-CONDUCTANCE MECHANOSENSITIVE CHANNEL"/>
    <property type="match status" value="1"/>
</dbReference>
<dbReference type="InterPro" id="IPR008910">
    <property type="entry name" value="MSC_TM_helix"/>
</dbReference>
<feature type="domain" description="Mechanosensitive ion channel MscS C-terminal" evidence="9">
    <location>
        <begin position="193"/>
        <end position="251"/>
    </location>
</feature>
<comment type="caution">
    <text evidence="10">The sequence shown here is derived from an EMBL/GenBank/DDBJ whole genome shotgun (WGS) entry which is preliminary data.</text>
</comment>
<feature type="domain" description="Mechanosensitive ion channel MscS" evidence="8">
    <location>
        <begin position="118"/>
        <end position="184"/>
    </location>
</feature>
<feature type="transmembrane region" description="Helical" evidence="7">
    <location>
        <begin position="27"/>
        <end position="48"/>
    </location>
</feature>
<name>A0A923N500_9BACT</name>
<dbReference type="Pfam" id="PF00924">
    <property type="entry name" value="MS_channel_2nd"/>
    <property type="match status" value="1"/>
</dbReference>
<evidence type="ECO:0000256" key="7">
    <source>
        <dbReference type="SAM" id="Phobius"/>
    </source>
</evidence>
<dbReference type="PANTHER" id="PTHR30221:SF1">
    <property type="entry name" value="SMALL-CONDUCTANCE MECHANOSENSITIVE CHANNEL"/>
    <property type="match status" value="1"/>
</dbReference>
<dbReference type="InterPro" id="IPR006685">
    <property type="entry name" value="MscS_channel_2nd"/>
</dbReference>
<accession>A0A923N500</accession>
<dbReference type="Pfam" id="PF05552">
    <property type="entry name" value="MS_channel_1st_1"/>
    <property type="match status" value="1"/>
</dbReference>
<dbReference type="GO" id="GO:0005886">
    <property type="term" value="C:plasma membrane"/>
    <property type="evidence" value="ECO:0007669"/>
    <property type="project" value="UniProtKB-SubCell"/>
</dbReference>
<gene>
    <name evidence="10" type="ORF">H8S84_05405</name>
</gene>
<dbReference type="SUPFAM" id="SSF82861">
    <property type="entry name" value="Mechanosensitive channel protein MscS (YggB), transmembrane region"/>
    <property type="match status" value="1"/>
</dbReference>
<organism evidence="10 11">
    <name type="scientific">Pontibacter cellulosilyticus</name>
    <dbReference type="NCBI Taxonomy" id="1720253"/>
    <lineage>
        <taxon>Bacteria</taxon>
        <taxon>Pseudomonadati</taxon>
        <taxon>Bacteroidota</taxon>
        <taxon>Cytophagia</taxon>
        <taxon>Cytophagales</taxon>
        <taxon>Hymenobacteraceae</taxon>
        <taxon>Pontibacter</taxon>
    </lineage>
</organism>
<evidence type="ECO:0000259" key="9">
    <source>
        <dbReference type="Pfam" id="PF21082"/>
    </source>
</evidence>
<dbReference type="GO" id="GO:0008381">
    <property type="term" value="F:mechanosensitive monoatomic ion channel activity"/>
    <property type="evidence" value="ECO:0007669"/>
    <property type="project" value="InterPro"/>
</dbReference>
<dbReference type="AlphaFoldDB" id="A0A923N500"/>
<comment type="subcellular location">
    <subcellularLocation>
        <location evidence="1">Cell membrane</location>
        <topology evidence="1">Multi-pass membrane protein</topology>
    </subcellularLocation>
</comment>
<dbReference type="Pfam" id="PF21082">
    <property type="entry name" value="MS_channel_3rd"/>
    <property type="match status" value="1"/>
</dbReference>